<keyword evidence="6" id="KW-0347">Helicase</keyword>
<dbReference type="Gene3D" id="3.40.50.300">
    <property type="entry name" value="P-loop containing nucleotide triphosphate hydrolases"/>
    <property type="match status" value="1"/>
</dbReference>
<feature type="region of interest" description="Disordered" evidence="11">
    <location>
        <begin position="41"/>
        <end position="304"/>
    </location>
</feature>
<dbReference type="InterPro" id="IPR000330">
    <property type="entry name" value="SNF2_N"/>
</dbReference>
<feature type="compositionally biased region" description="Acidic residues" evidence="11">
    <location>
        <begin position="128"/>
        <end position="151"/>
    </location>
</feature>
<dbReference type="InterPro" id="IPR017907">
    <property type="entry name" value="Znf_RING_CS"/>
</dbReference>
<dbReference type="InterPro" id="IPR027417">
    <property type="entry name" value="P-loop_NTPase"/>
</dbReference>
<evidence type="ECO:0000256" key="6">
    <source>
        <dbReference type="ARBA" id="ARBA00022806"/>
    </source>
</evidence>
<dbReference type="Pfam" id="PF00271">
    <property type="entry name" value="Helicase_C"/>
    <property type="match status" value="1"/>
</dbReference>
<evidence type="ECO:0000256" key="1">
    <source>
        <dbReference type="ARBA" id="ARBA00007025"/>
    </source>
</evidence>
<dbReference type="SMART" id="SM00490">
    <property type="entry name" value="HELICc"/>
    <property type="match status" value="1"/>
</dbReference>
<comment type="caution">
    <text evidence="15">The sequence shown here is derived from an EMBL/GenBank/DDBJ whole genome shotgun (WGS) entry which is preliminary data.</text>
</comment>
<sequence>MDTNPSPGDGPPISGPGTDAGSPQVLCRVKREKSPILVTVAESQVPPHQTPSESTEAQPASSGSDASCIAMDMPEENLLKLHDQMKQENPETGSNLACVKSEDSDSKQFPRMCKGAQDTSTDGLGDAEMLDAMEIDSDSSSDDSDNEDDPDFQSGSGSDSDGSERRVKHRPKPGTTSLSQPSTRFQELENQRNKLLVKQMKQGLTGDEPQRLEELEKQLSEAQKQLDESVALEETKKTRKKRNTDGPKFAKTAREFWKRMLHEEEEKEDKKRKSEEEAGGPKKAQKTTAGSRPKKSTKDSAASARAELLRSLGDVDQSINDGSVPTMGAIQASTHVDQMRQINQGIPDEFDTRRTKTQRKDLKEAKSSFGYRNVEAVNGKWKLKGMATGLMSHQIVVSAWMARREAQGLHPAGGLLADDMGLGKTITTLACIVGHPPEKEDRDEFSRATLVVVNNRQTAIQWSKQIEKHCLSNFASKTEVYSKDLIWSLKKWGGRNIVIATYPELVAQFPTKKAIQQLRGVWAGDSAGFEKALRRKLGPLFKINWYRVVLDEAHAIKNHTSSKFYAYLRFLGCRFAVSLKRFKEEYLNGRQSNDNFAALVSMIMYRRKQDETFVGRKIVDLPNDHGQDLWVPVEDWEMAMIRAVDNRYKSDKPAEEQDGQGQDDEAGPEDVDQAPEPAEEAENNATDDDATEEDTVKEDAAEEDAAKPQDDDEDDKSPFAMRRTRLTRVRQAVSHPLNLEKFLREKYSEGDIDKATEKLKKVAEKIQNDTDKAQTHAEQLAQDKAVRDKFSVGAHQIETLYKDLFGGAKDMAKLRALAANEHQVLDVTCGLCKKAKPPVEPTRGANCEHIFCERCLTVKVCKGGQTVKTELTCPVKGCSATLAVGEDVTTPECIKTALSYIKDFKEPGRDSIGTHWPGDADGDTSFFLATCGREDIHFGPVKMPWGSKLKATMEVILTWQKEAPEDKIIVFAEFTRTSKALGCILEKIGIDFLYFNGTVTTKRKDMALREFCEKPERKILLASMKCGGQALDLPVANRVIIVDMWYNKTQEQQAFKRVHRIGQKKETHLVRILARGSIDERLYMLQNAKQTIVNRALQDDGYAPKFSNHQELQWLFSDKNKEDLMKDMATKVRAKKGKGKVTEKA</sequence>
<evidence type="ECO:0000313" key="15">
    <source>
        <dbReference type="EMBL" id="KAJ4180887.1"/>
    </source>
</evidence>
<dbReference type="PROSITE" id="PS51194">
    <property type="entry name" value="HELICASE_CTER"/>
    <property type="match status" value="1"/>
</dbReference>
<organism evidence="15 16">
    <name type="scientific">Fusarium falciforme</name>
    <dbReference type="NCBI Taxonomy" id="195108"/>
    <lineage>
        <taxon>Eukaryota</taxon>
        <taxon>Fungi</taxon>
        <taxon>Dikarya</taxon>
        <taxon>Ascomycota</taxon>
        <taxon>Pezizomycotina</taxon>
        <taxon>Sordariomycetes</taxon>
        <taxon>Hypocreomycetidae</taxon>
        <taxon>Hypocreales</taxon>
        <taxon>Nectriaceae</taxon>
        <taxon>Fusarium</taxon>
        <taxon>Fusarium solani species complex</taxon>
    </lineage>
</organism>
<accession>A0A9W8QWF0</accession>
<comment type="similarity">
    <text evidence="1">Belongs to the SNF2/RAD54 helicase family.</text>
</comment>
<evidence type="ECO:0000259" key="13">
    <source>
        <dbReference type="PROSITE" id="PS51192"/>
    </source>
</evidence>
<feature type="domain" description="Helicase C-terminal" evidence="14">
    <location>
        <begin position="952"/>
        <end position="1110"/>
    </location>
</feature>
<keyword evidence="8" id="KW-0067">ATP-binding</keyword>
<dbReference type="PROSITE" id="PS51192">
    <property type="entry name" value="HELICASE_ATP_BIND_1"/>
    <property type="match status" value="1"/>
</dbReference>
<dbReference type="InterPro" id="IPR001841">
    <property type="entry name" value="Znf_RING"/>
</dbReference>
<evidence type="ECO:0000259" key="14">
    <source>
        <dbReference type="PROSITE" id="PS51194"/>
    </source>
</evidence>
<dbReference type="SMART" id="SM00487">
    <property type="entry name" value="DEXDc"/>
    <property type="match status" value="1"/>
</dbReference>
<keyword evidence="5" id="KW-0378">Hydrolase</keyword>
<dbReference type="CDD" id="cd18793">
    <property type="entry name" value="SF2_C_SNF"/>
    <property type="match status" value="1"/>
</dbReference>
<feature type="compositionally biased region" description="Polar residues" evidence="11">
    <location>
        <begin position="174"/>
        <end position="185"/>
    </location>
</feature>
<dbReference type="AlphaFoldDB" id="A0A9W8QWF0"/>
<feature type="compositionally biased region" description="Basic and acidic residues" evidence="11">
    <location>
        <begin position="77"/>
        <end position="89"/>
    </location>
</feature>
<dbReference type="Pfam" id="PF00176">
    <property type="entry name" value="SNF2-rel_dom"/>
    <property type="match status" value="1"/>
</dbReference>
<name>A0A9W8QWF0_9HYPO</name>
<dbReference type="GO" id="GO:0004386">
    <property type="term" value="F:helicase activity"/>
    <property type="evidence" value="ECO:0007669"/>
    <property type="project" value="UniProtKB-KW"/>
</dbReference>
<reference evidence="15" key="1">
    <citation type="submission" date="2022-09" db="EMBL/GenBank/DDBJ databases">
        <title>Fusarium specimens isolated from Avocado Roots.</title>
        <authorList>
            <person name="Stajich J."/>
            <person name="Roper C."/>
            <person name="Heimlech-Rivalta G."/>
        </authorList>
    </citation>
    <scope>NUCLEOTIDE SEQUENCE</scope>
    <source>
        <strain evidence="15">A02</strain>
    </source>
</reference>
<dbReference type="GO" id="GO:0008270">
    <property type="term" value="F:zinc ion binding"/>
    <property type="evidence" value="ECO:0007669"/>
    <property type="project" value="UniProtKB-KW"/>
</dbReference>
<dbReference type="Proteomes" id="UP001152087">
    <property type="component" value="Unassembled WGS sequence"/>
</dbReference>
<keyword evidence="2" id="KW-0479">Metal-binding</keyword>
<dbReference type="PROSITE" id="PS00518">
    <property type="entry name" value="ZF_RING_1"/>
    <property type="match status" value="1"/>
</dbReference>
<evidence type="ECO:0000256" key="7">
    <source>
        <dbReference type="ARBA" id="ARBA00022833"/>
    </source>
</evidence>
<feature type="compositionally biased region" description="Polar residues" evidence="11">
    <location>
        <begin position="46"/>
        <end position="65"/>
    </location>
</feature>
<dbReference type="GO" id="GO:0006281">
    <property type="term" value="P:DNA repair"/>
    <property type="evidence" value="ECO:0007669"/>
    <property type="project" value="TreeGrafter"/>
</dbReference>
<evidence type="ECO:0000259" key="12">
    <source>
        <dbReference type="PROSITE" id="PS50089"/>
    </source>
</evidence>
<dbReference type="InterPro" id="IPR038718">
    <property type="entry name" value="SNF2-like_sf"/>
</dbReference>
<evidence type="ECO:0000256" key="5">
    <source>
        <dbReference type="ARBA" id="ARBA00022801"/>
    </source>
</evidence>
<dbReference type="GO" id="GO:0005634">
    <property type="term" value="C:nucleus"/>
    <property type="evidence" value="ECO:0007669"/>
    <property type="project" value="TreeGrafter"/>
</dbReference>
<keyword evidence="4 9" id="KW-0863">Zinc-finger</keyword>
<evidence type="ECO:0000256" key="11">
    <source>
        <dbReference type="SAM" id="MobiDB-lite"/>
    </source>
</evidence>
<evidence type="ECO:0000256" key="3">
    <source>
        <dbReference type="ARBA" id="ARBA00022741"/>
    </source>
</evidence>
<evidence type="ECO:0000256" key="8">
    <source>
        <dbReference type="ARBA" id="ARBA00022840"/>
    </source>
</evidence>
<dbReference type="InterPro" id="IPR050628">
    <property type="entry name" value="SNF2_RAD54_helicase_TF"/>
</dbReference>
<dbReference type="GO" id="GO:0005524">
    <property type="term" value="F:ATP binding"/>
    <property type="evidence" value="ECO:0007669"/>
    <property type="project" value="UniProtKB-KW"/>
</dbReference>
<dbReference type="PANTHER" id="PTHR45626">
    <property type="entry name" value="TRANSCRIPTION TERMINATION FACTOR 2-RELATED"/>
    <property type="match status" value="1"/>
</dbReference>
<feature type="domain" description="Helicase ATP-binding" evidence="13">
    <location>
        <begin position="405"/>
        <end position="573"/>
    </location>
</feature>
<keyword evidence="16" id="KW-1185">Reference proteome</keyword>
<dbReference type="InterPro" id="IPR013083">
    <property type="entry name" value="Znf_RING/FYVE/PHD"/>
</dbReference>
<proteinExistence type="inferred from homology"/>
<dbReference type="InterPro" id="IPR049730">
    <property type="entry name" value="SNF2/RAD54-like_C"/>
</dbReference>
<feature type="compositionally biased region" description="Acidic residues" evidence="11">
    <location>
        <begin position="656"/>
        <end position="703"/>
    </location>
</feature>
<dbReference type="InterPro" id="IPR001650">
    <property type="entry name" value="Helicase_C-like"/>
</dbReference>
<evidence type="ECO:0000256" key="4">
    <source>
        <dbReference type="ARBA" id="ARBA00022771"/>
    </source>
</evidence>
<protein>
    <submittedName>
        <fullName evidence="15">Uncharacterized protein</fullName>
    </submittedName>
</protein>
<dbReference type="PANTHER" id="PTHR45626:SF17">
    <property type="entry name" value="HELICASE-LIKE TRANSCRIPTION FACTOR"/>
    <property type="match status" value="1"/>
</dbReference>
<dbReference type="SUPFAM" id="SSF57850">
    <property type="entry name" value="RING/U-box"/>
    <property type="match status" value="1"/>
</dbReference>
<feature type="region of interest" description="Disordered" evidence="11">
    <location>
        <begin position="648"/>
        <end position="723"/>
    </location>
</feature>
<keyword evidence="7" id="KW-0862">Zinc</keyword>
<dbReference type="GO" id="GO:0016787">
    <property type="term" value="F:hydrolase activity"/>
    <property type="evidence" value="ECO:0007669"/>
    <property type="project" value="UniProtKB-KW"/>
</dbReference>
<dbReference type="GO" id="GO:0008094">
    <property type="term" value="F:ATP-dependent activity, acting on DNA"/>
    <property type="evidence" value="ECO:0007669"/>
    <property type="project" value="TreeGrafter"/>
</dbReference>
<feature type="compositionally biased region" description="Basic and acidic residues" evidence="11">
    <location>
        <begin position="208"/>
        <end position="227"/>
    </location>
</feature>
<gene>
    <name evidence="15" type="ORF">NW755_011422</name>
</gene>
<evidence type="ECO:0000256" key="2">
    <source>
        <dbReference type="ARBA" id="ARBA00022723"/>
    </source>
</evidence>
<evidence type="ECO:0000256" key="9">
    <source>
        <dbReference type="PROSITE-ProRule" id="PRU00175"/>
    </source>
</evidence>
<keyword evidence="10" id="KW-0175">Coiled coil</keyword>
<dbReference type="SUPFAM" id="SSF52540">
    <property type="entry name" value="P-loop containing nucleoside triphosphate hydrolases"/>
    <property type="match status" value="2"/>
</dbReference>
<evidence type="ECO:0000313" key="16">
    <source>
        <dbReference type="Proteomes" id="UP001152087"/>
    </source>
</evidence>
<dbReference type="InterPro" id="IPR014001">
    <property type="entry name" value="Helicase_ATP-bd"/>
</dbReference>
<dbReference type="EMBL" id="JAOQAV010000044">
    <property type="protein sequence ID" value="KAJ4180887.1"/>
    <property type="molecule type" value="Genomic_DNA"/>
</dbReference>
<dbReference type="Gene3D" id="3.40.50.10810">
    <property type="entry name" value="Tandem AAA-ATPase domain"/>
    <property type="match status" value="1"/>
</dbReference>
<feature type="domain" description="RING-type" evidence="12">
    <location>
        <begin position="829"/>
        <end position="875"/>
    </location>
</feature>
<dbReference type="PROSITE" id="PS50089">
    <property type="entry name" value="ZF_RING_2"/>
    <property type="match status" value="1"/>
</dbReference>
<keyword evidence="3" id="KW-0547">Nucleotide-binding</keyword>
<dbReference type="Gene3D" id="3.30.40.10">
    <property type="entry name" value="Zinc/RING finger domain, C3HC4 (zinc finger)"/>
    <property type="match status" value="1"/>
</dbReference>
<feature type="region of interest" description="Disordered" evidence="11">
    <location>
        <begin position="1"/>
        <end position="25"/>
    </location>
</feature>
<feature type="compositionally biased region" description="Basic and acidic residues" evidence="11">
    <location>
        <begin position="252"/>
        <end position="280"/>
    </location>
</feature>
<feature type="coiled-coil region" evidence="10">
    <location>
        <begin position="752"/>
        <end position="783"/>
    </location>
</feature>
<evidence type="ECO:0000256" key="10">
    <source>
        <dbReference type="SAM" id="Coils"/>
    </source>
</evidence>